<protein>
    <submittedName>
        <fullName evidence="2">Uncharacterized protein</fullName>
    </submittedName>
</protein>
<evidence type="ECO:0000313" key="2">
    <source>
        <dbReference type="EnsemblMetazoa" id="XP_038071031.1"/>
    </source>
</evidence>
<evidence type="ECO:0000256" key="1">
    <source>
        <dbReference type="SAM" id="MobiDB-lite"/>
    </source>
</evidence>
<reference evidence="2" key="1">
    <citation type="submission" date="2022-11" db="UniProtKB">
        <authorList>
            <consortium name="EnsemblMetazoa"/>
        </authorList>
    </citation>
    <scope>IDENTIFICATION</scope>
</reference>
<dbReference type="EnsemblMetazoa" id="XM_038215103.1">
    <property type="protein sequence ID" value="XP_038071031.1"/>
    <property type="gene ID" value="LOC119739947"/>
</dbReference>
<organism evidence="2 3">
    <name type="scientific">Patiria miniata</name>
    <name type="common">Bat star</name>
    <name type="synonym">Asterina miniata</name>
    <dbReference type="NCBI Taxonomy" id="46514"/>
    <lineage>
        <taxon>Eukaryota</taxon>
        <taxon>Metazoa</taxon>
        <taxon>Echinodermata</taxon>
        <taxon>Eleutherozoa</taxon>
        <taxon>Asterozoa</taxon>
        <taxon>Asteroidea</taxon>
        <taxon>Valvatacea</taxon>
        <taxon>Valvatida</taxon>
        <taxon>Asterinidae</taxon>
        <taxon>Patiria</taxon>
    </lineage>
</organism>
<proteinExistence type="predicted"/>
<feature type="compositionally biased region" description="Low complexity" evidence="1">
    <location>
        <begin position="20"/>
        <end position="38"/>
    </location>
</feature>
<dbReference type="GeneID" id="119739947"/>
<accession>A0A914B402</accession>
<feature type="region of interest" description="Disordered" evidence="1">
    <location>
        <begin position="1"/>
        <end position="99"/>
    </location>
</feature>
<keyword evidence="3" id="KW-1185">Reference proteome</keyword>
<sequence>MSNPPPQGHQHHPQSPPVPSSSSSAPPSAREGLVGSPTVPQPPSSQPVGIREGDLPAGRVGHNGEAMSSPGIVDGAYDSDRGNSVASTGSDDRKLTPQNRPVAVFKSRTSSSPAAPVAYAVRPIPQHHLTQQQRIPYIAKRAMSPQTHHPIVWQSQAAAAAAAAAASQGWTQYFPRQTVVPQGLPQSVSPHGGARYQPQPQPYPAYTSHTPPISGVSTTVSSRNHTKLKNKIKFIGCCSKNSC</sequence>
<dbReference type="RefSeq" id="XP_038071031.1">
    <property type="nucleotide sequence ID" value="XM_038215103.1"/>
</dbReference>
<dbReference type="OMA" id="PIAYAVR"/>
<name>A0A914B402_PATMI</name>
<dbReference type="AlphaFoldDB" id="A0A914B402"/>
<dbReference type="Proteomes" id="UP000887568">
    <property type="component" value="Unplaced"/>
</dbReference>
<evidence type="ECO:0000313" key="3">
    <source>
        <dbReference type="Proteomes" id="UP000887568"/>
    </source>
</evidence>